<dbReference type="OrthoDB" id="287753at2"/>
<sequence length="70" mass="7884">MIALWGQTFLTNINWLWVAGAAVAAWIVVSAMNRRQAHLTELLRDHVNRTQEAQKAALEASKKPSEDEPE</sequence>
<proteinExistence type="predicted"/>
<comment type="caution">
    <text evidence="2">The sequence shown here is derived from an EMBL/GenBank/DDBJ whole genome shotgun (WGS) entry which is preliminary data.</text>
</comment>
<evidence type="ECO:0000313" key="2">
    <source>
        <dbReference type="EMBL" id="KLU07875.1"/>
    </source>
</evidence>
<dbReference type="PATRIC" id="fig|595434.4.peg.53"/>
<evidence type="ECO:0000256" key="1">
    <source>
        <dbReference type="SAM" id="Phobius"/>
    </source>
</evidence>
<reference evidence="2" key="1">
    <citation type="submission" date="2015-05" db="EMBL/GenBank/DDBJ databases">
        <title>Permanent draft genome of Rhodopirellula islandicus K833.</title>
        <authorList>
            <person name="Kizina J."/>
            <person name="Richter M."/>
            <person name="Glockner F.O."/>
            <person name="Harder J."/>
        </authorList>
    </citation>
    <scope>NUCLEOTIDE SEQUENCE [LARGE SCALE GENOMIC DNA]</scope>
    <source>
        <strain evidence="2">K833</strain>
    </source>
</reference>
<accession>A0A0J1BMZ8</accession>
<name>A0A0J1BMZ8_RHOIS</name>
<dbReference type="Proteomes" id="UP000036367">
    <property type="component" value="Unassembled WGS sequence"/>
</dbReference>
<feature type="transmembrane region" description="Helical" evidence="1">
    <location>
        <begin position="15"/>
        <end position="32"/>
    </location>
</feature>
<evidence type="ECO:0000313" key="3">
    <source>
        <dbReference type="Proteomes" id="UP000036367"/>
    </source>
</evidence>
<dbReference type="RefSeq" id="WP_047812241.1">
    <property type="nucleotide sequence ID" value="NZ_LECT01000001.1"/>
</dbReference>
<keyword evidence="1" id="KW-0472">Membrane</keyword>
<keyword evidence="3" id="KW-1185">Reference proteome</keyword>
<dbReference type="EMBL" id="LECT01000001">
    <property type="protein sequence ID" value="KLU07875.1"/>
    <property type="molecule type" value="Genomic_DNA"/>
</dbReference>
<dbReference type="AlphaFoldDB" id="A0A0J1BMZ8"/>
<protein>
    <submittedName>
        <fullName evidence="2">Signal peptide and transmembrane protein</fullName>
    </submittedName>
</protein>
<gene>
    <name evidence="2" type="ORF">RISK_000054</name>
</gene>
<dbReference type="STRING" id="595434.RISK_000054"/>
<organism evidence="2 3">
    <name type="scientific">Rhodopirellula islandica</name>
    <dbReference type="NCBI Taxonomy" id="595434"/>
    <lineage>
        <taxon>Bacteria</taxon>
        <taxon>Pseudomonadati</taxon>
        <taxon>Planctomycetota</taxon>
        <taxon>Planctomycetia</taxon>
        <taxon>Pirellulales</taxon>
        <taxon>Pirellulaceae</taxon>
        <taxon>Rhodopirellula</taxon>
    </lineage>
</organism>
<keyword evidence="1" id="KW-1133">Transmembrane helix</keyword>
<keyword evidence="1 2" id="KW-0812">Transmembrane</keyword>